<evidence type="ECO:0000313" key="2">
    <source>
        <dbReference type="Proteomes" id="UP000654918"/>
    </source>
</evidence>
<keyword evidence="2" id="KW-1185">Reference proteome</keyword>
<name>A0A8H6KV45_9PEZI</name>
<dbReference type="EMBL" id="WIGO01000022">
    <property type="protein sequence ID" value="KAF6837855.1"/>
    <property type="molecule type" value="Genomic_DNA"/>
</dbReference>
<organism evidence="1 2">
    <name type="scientific">Colletotrichum plurivorum</name>
    <dbReference type="NCBI Taxonomy" id="2175906"/>
    <lineage>
        <taxon>Eukaryota</taxon>
        <taxon>Fungi</taxon>
        <taxon>Dikarya</taxon>
        <taxon>Ascomycota</taxon>
        <taxon>Pezizomycotina</taxon>
        <taxon>Sordariomycetes</taxon>
        <taxon>Hypocreomycetidae</taxon>
        <taxon>Glomerellales</taxon>
        <taxon>Glomerellaceae</taxon>
        <taxon>Colletotrichum</taxon>
        <taxon>Colletotrichum orchidearum species complex</taxon>
    </lineage>
</organism>
<protein>
    <submittedName>
        <fullName evidence="1">Uncharacterized protein</fullName>
    </submittedName>
</protein>
<comment type="caution">
    <text evidence="1">The sequence shown here is derived from an EMBL/GenBank/DDBJ whole genome shotgun (WGS) entry which is preliminary data.</text>
</comment>
<reference evidence="1" key="1">
    <citation type="journal article" date="2020" name="Phytopathology">
        <title>Genome Sequence Resources of Colletotrichum truncatum, C. plurivorum, C. musicola, and C. sojae: Four Species Pathogenic to Soybean (Glycine max).</title>
        <authorList>
            <person name="Rogerio F."/>
            <person name="Boufleur T.R."/>
            <person name="Ciampi-Guillardi M."/>
            <person name="Sukno S.A."/>
            <person name="Thon M.R."/>
            <person name="Massola Junior N.S."/>
            <person name="Baroncelli R."/>
        </authorList>
    </citation>
    <scope>NUCLEOTIDE SEQUENCE</scope>
    <source>
        <strain evidence="1">LFN00145</strain>
    </source>
</reference>
<proteinExistence type="predicted"/>
<dbReference type="AlphaFoldDB" id="A0A8H6KV45"/>
<accession>A0A8H6KV45</accession>
<sequence>MVSPRSSHNESSVTFKVPQHSTVRILGDRFLRNHTLPWTCIPAPSEPNVLLSRGSLLFSSNASSSATGLGTCENWSAPWAMAMVIALQDASARESVVRRGLDESSRYPCSLIKRAWLLTMALGNTATWQAHEHGRVPVNKPVAQDALRSRLRPAALTAPWVSSARPCRPLSSFRVVLLQ</sequence>
<dbReference type="Proteomes" id="UP000654918">
    <property type="component" value="Unassembled WGS sequence"/>
</dbReference>
<evidence type="ECO:0000313" key="1">
    <source>
        <dbReference type="EMBL" id="KAF6837855.1"/>
    </source>
</evidence>
<gene>
    <name evidence="1" type="ORF">CPLU01_02741</name>
</gene>